<feature type="transmembrane region" description="Helical" evidence="2">
    <location>
        <begin position="162"/>
        <end position="182"/>
    </location>
</feature>
<evidence type="ECO:0000313" key="4">
    <source>
        <dbReference type="Proteomes" id="UP000254649"/>
    </source>
</evidence>
<keyword evidence="2" id="KW-0812">Transmembrane</keyword>
<dbReference type="InterPro" id="IPR003425">
    <property type="entry name" value="CCB3/YggT"/>
</dbReference>
<feature type="transmembrane region" description="Helical" evidence="2">
    <location>
        <begin position="66"/>
        <end position="90"/>
    </location>
</feature>
<keyword evidence="4" id="KW-1185">Reference proteome</keyword>
<keyword evidence="2" id="KW-1133">Transmembrane helix</keyword>
<proteinExistence type="inferred from homology"/>
<keyword evidence="2" id="KW-0472">Membrane</keyword>
<accession>A0A380TNR6</accession>
<dbReference type="GO" id="GO:0016020">
    <property type="term" value="C:membrane"/>
    <property type="evidence" value="ECO:0007669"/>
    <property type="project" value="InterPro"/>
</dbReference>
<evidence type="ECO:0000256" key="1">
    <source>
        <dbReference type="ARBA" id="ARBA00010894"/>
    </source>
</evidence>
<dbReference type="Proteomes" id="UP000254649">
    <property type="component" value="Unassembled WGS sequence"/>
</dbReference>
<evidence type="ECO:0000313" key="3">
    <source>
        <dbReference type="EMBL" id="SUT89371.1"/>
    </source>
</evidence>
<protein>
    <submittedName>
        <fullName evidence="3">Integral membrane protein</fullName>
    </submittedName>
</protein>
<dbReference type="Pfam" id="PF02325">
    <property type="entry name" value="CCB3_YggT"/>
    <property type="match status" value="2"/>
</dbReference>
<evidence type="ECO:0000256" key="2">
    <source>
        <dbReference type="SAM" id="Phobius"/>
    </source>
</evidence>
<dbReference type="OrthoDB" id="9806665at2"/>
<feature type="transmembrane region" description="Helical" evidence="2">
    <location>
        <begin position="6"/>
        <end position="28"/>
    </location>
</feature>
<dbReference type="AlphaFoldDB" id="A0A380TNR6"/>
<sequence>MTSFNSLQYLAFTIINVYCLILMLRMWLQYSKADFYHQISQAVVRVTDPVLIPLRKILKPIKRIDIAALVFVFVLGCVKVPLMWILGGVWSFENVVANLIEIVIIGGLTLVSSFGQMILYVIFIGAILSWFRRGNDSLSYLLYQLSEPVLSPIRRFLPRTGMIDFSPMILAFALFWLNRVMYDLFQTLWTWA</sequence>
<gene>
    <name evidence="3" type="ORF">NCTC10801_00915</name>
</gene>
<reference evidence="3 4" key="1">
    <citation type="submission" date="2018-06" db="EMBL/GenBank/DDBJ databases">
        <authorList>
            <consortium name="Pathogen Informatics"/>
            <person name="Doyle S."/>
        </authorList>
    </citation>
    <scope>NUCLEOTIDE SEQUENCE [LARGE SCALE GENOMIC DNA]</scope>
    <source>
        <strain evidence="3 4">NCTC10801</strain>
    </source>
</reference>
<feature type="transmembrane region" description="Helical" evidence="2">
    <location>
        <begin position="102"/>
        <end position="131"/>
    </location>
</feature>
<dbReference type="PANTHER" id="PTHR33219:SF14">
    <property type="entry name" value="PROTEIN COFACTOR ASSEMBLY OF COMPLEX C SUBUNIT B CCB3, CHLOROPLASTIC-RELATED"/>
    <property type="match status" value="1"/>
</dbReference>
<comment type="similarity">
    <text evidence="1">Belongs to the YggT family.</text>
</comment>
<dbReference type="PANTHER" id="PTHR33219">
    <property type="entry name" value="YLMG HOMOLOG PROTEIN 2, CHLOROPLASTIC"/>
    <property type="match status" value="1"/>
</dbReference>
<name>A0A380TNR6_9PAST</name>
<organism evidence="3 4">
    <name type="scientific">[Actinobacillus] rossii</name>
    <dbReference type="NCBI Taxonomy" id="123820"/>
    <lineage>
        <taxon>Bacteria</taxon>
        <taxon>Pseudomonadati</taxon>
        <taxon>Pseudomonadota</taxon>
        <taxon>Gammaproteobacteria</taxon>
        <taxon>Pasteurellales</taxon>
        <taxon>Pasteurellaceae</taxon>
    </lineage>
</organism>
<dbReference type="EMBL" id="UFRQ01000003">
    <property type="protein sequence ID" value="SUT89371.1"/>
    <property type="molecule type" value="Genomic_DNA"/>
</dbReference>